<sequence length="135" mass="14456">MTNAYGTSDEARDAVRDAADTFNDTAGDVRAEAKRAAKRAQKSAVAASGALAEAATTLARDARTVMEDKVGKARREAEVQYGKLKVQAKQRAEEADVFVHEKPYMALAAAALAGFLIGHLISGSRSNVVYLRDDR</sequence>
<reference evidence="3 4" key="1">
    <citation type="submission" date="2020-08" db="EMBL/GenBank/DDBJ databases">
        <title>Genomic Encyclopedia of Type Strains, Phase IV (KMG-IV): sequencing the most valuable type-strain genomes for metagenomic binning, comparative biology and taxonomic classification.</title>
        <authorList>
            <person name="Goeker M."/>
        </authorList>
    </citation>
    <scope>NUCLEOTIDE SEQUENCE [LARGE SCALE GENOMIC DNA]</scope>
    <source>
        <strain evidence="3 4">DSM 21793</strain>
    </source>
</reference>
<feature type="transmembrane region" description="Helical" evidence="1">
    <location>
        <begin position="104"/>
        <end position="122"/>
    </location>
</feature>
<accession>A0A840A6Z7</accession>
<keyword evidence="1" id="KW-0812">Transmembrane</keyword>
<dbReference type="Pfam" id="PF19029">
    <property type="entry name" value="DUF883_C"/>
    <property type="match status" value="1"/>
</dbReference>
<evidence type="ECO:0000313" key="3">
    <source>
        <dbReference type="EMBL" id="MBB3893360.1"/>
    </source>
</evidence>
<dbReference type="Proteomes" id="UP000530564">
    <property type="component" value="Unassembled WGS sequence"/>
</dbReference>
<gene>
    <name evidence="3" type="ORF">GGQ61_004102</name>
</gene>
<evidence type="ECO:0000256" key="1">
    <source>
        <dbReference type="SAM" id="Phobius"/>
    </source>
</evidence>
<dbReference type="EMBL" id="JACIDK010000009">
    <property type="protein sequence ID" value="MBB3893360.1"/>
    <property type="molecule type" value="Genomic_DNA"/>
</dbReference>
<proteinExistence type="predicted"/>
<feature type="domain" description="DUF883" evidence="2">
    <location>
        <begin position="95"/>
        <end position="122"/>
    </location>
</feature>
<evidence type="ECO:0000259" key="2">
    <source>
        <dbReference type="Pfam" id="PF19029"/>
    </source>
</evidence>
<protein>
    <submittedName>
        <fullName evidence="3">ElaB/YqjD/DUF883 family membrane-anchored ribosome-binding protein</fullName>
    </submittedName>
</protein>
<keyword evidence="1" id="KW-0472">Membrane</keyword>
<dbReference type="RefSeq" id="WP_183776870.1">
    <property type="nucleotide sequence ID" value="NZ_JACIDK010000009.1"/>
</dbReference>
<dbReference type="AlphaFoldDB" id="A0A840A6Z7"/>
<comment type="caution">
    <text evidence="3">The sequence shown here is derived from an EMBL/GenBank/DDBJ whole genome shotgun (WGS) entry which is preliminary data.</text>
</comment>
<name>A0A840A6Z7_9CAUL</name>
<keyword evidence="4" id="KW-1185">Reference proteome</keyword>
<keyword evidence="1" id="KW-1133">Transmembrane helix</keyword>
<organism evidence="3 4">
    <name type="scientific">Phenylobacterium haematophilum</name>
    <dbReference type="NCBI Taxonomy" id="98513"/>
    <lineage>
        <taxon>Bacteria</taxon>
        <taxon>Pseudomonadati</taxon>
        <taxon>Pseudomonadota</taxon>
        <taxon>Alphaproteobacteria</taxon>
        <taxon>Caulobacterales</taxon>
        <taxon>Caulobacteraceae</taxon>
        <taxon>Phenylobacterium</taxon>
    </lineage>
</organism>
<evidence type="ECO:0000313" key="4">
    <source>
        <dbReference type="Proteomes" id="UP000530564"/>
    </source>
</evidence>
<dbReference type="InterPro" id="IPR043605">
    <property type="entry name" value="DUF883_C"/>
</dbReference>